<reference evidence="9 10" key="1">
    <citation type="journal article" date="2013" name="Int. J. Syst. Evol. Microbiol.">
        <title>Azospirillum humicireducens sp. nov., a nitrogen-fixing bacterium isolated from a microbial fuel cell.</title>
        <authorList>
            <person name="Zhou S."/>
            <person name="Han L."/>
            <person name="Wang Y."/>
            <person name="Yang G."/>
            <person name="Zhuang L."/>
            <person name="Hu P."/>
        </authorList>
    </citation>
    <scope>NUCLEOTIDE SEQUENCE [LARGE SCALE GENOMIC DNA]</scope>
    <source>
        <strain evidence="9 10">SgZ-5</strain>
    </source>
</reference>
<dbReference type="InterPro" id="IPR017689">
    <property type="entry name" value="BamD"/>
</dbReference>
<keyword evidence="2 6" id="KW-0472">Membrane</keyword>
<dbReference type="EMBL" id="CP015285">
    <property type="protein sequence ID" value="ANC91835.1"/>
    <property type="molecule type" value="Genomic_DNA"/>
</dbReference>
<evidence type="ECO:0000256" key="3">
    <source>
        <dbReference type="ARBA" id="ARBA00023139"/>
    </source>
</evidence>
<dbReference type="NCBIfam" id="TIGR03302">
    <property type="entry name" value="OM_YfiO"/>
    <property type="match status" value="1"/>
</dbReference>
<evidence type="ECO:0000256" key="2">
    <source>
        <dbReference type="ARBA" id="ARBA00023136"/>
    </source>
</evidence>
<evidence type="ECO:0000313" key="10">
    <source>
        <dbReference type="Proteomes" id="UP000077405"/>
    </source>
</evidence>
<dbReference type="SUPFAM" id="SSF48452">
    <property type="entry name" value="TPR-like"/>
    <property type="match status" value="1"/>
</dbReference>
<dbReference type="Pfam" id="PF13525">
    <property type="entry name" value="YfiO"/>
    <property type="match status" value="1"/>
</dbReference>
<evidence type="ECO:0000313" key="9">
    <source>
        <dbReference type="EMBL" id="ANC91835.1"/>
    </source>
</evidence>
<evidence type="ECO:0000256" key="6">
    <source>
        <dbReference type="HAMAP-Rule" id="MF_00922"/>
    </source>
</evidence>
<dbReference type="PANTHER" id="PTHR37423">
    <property type="entry name" value="SOLUBLE LYTIC MUREIN TRANSGLYCOSYLASE-RELATED"/>
    <property type="match status" value="1"/>
</dbReference>
<keyword evidence="1 6" id="KW-0732">Signal</keyword>
<evidence type="ECO:0000256" key="1">
    <source>
        <dbReference type="ARBA" id="ARBA00022729"/>
    </source>
</evidence>
<comment type="function">
    <text evidence="6">Part of the outer membrane protein assembly complex, which is involved in assembly and insertion of beta-barrel proteins into the outer membrane.</text>
</comment>
<keyword evidence="3 6" id="KW-0564">Palmitate</keyword>
<feature type="domain" description="Outer membrane lipoprotein BamD-like" evidence="8">
    <location>
        <begin position="33"/>
        <end position="227"/>
    </location>
</feature>
<evidence type="ECO:0000256" key="7">
    <source>
        <dbReference type="SAM" id="SignalP"/>
    </source>
</evidence>
<accession>A0A160JFZ4</accession>
<dbReference type="Gene3D" id="1.25.40.10">
    <property type="entry name" value="Tetratricopeptide repeat domain"/>
    <property type="match status" value="1"/>
</dbReference>
<sequence>MLPRPYRLPLTAILLSAALTACSSTKEDAYVERPADQLLSEADAAMREEAFKKAAKLYDEVERQHPYSESASKAQLLAAYAHYQDLKYDDAILALDRFIQLHPGSPDVDYAYYMRALCYYEQITDVRRDQRMTRQALDALSEVVRRFPESKYARDAKLKIDLTNDHLAGKEMEVGRFYLRQHQYTAAINRFRVVVENYQTTSHVAEALHRLVESYLALGVTDEAKAAAAVLGHNFPGSEWYTDSYALLVDANLRPERNEKSWISKAWNSLF</sequence>
<dbReference type="Proteomes" id="UP000077405">
    <property type="component" value="Chromosome"/>
</dbReference>
<dbReference type="STRING" id="1226968.A6A40_07890"/>
<name>A0A160JFZ4_9PROT</name>
<evidence type="ECO:0000256" key="4">
    <source>
        <dbReference type="ARBA" id="ARBA00023237"/>
    </source>
</evidence>
<dbReference type="PANTHER" id="PTHR37423:SF1">
    <property type="entry name" value="OUTER MEMBRANE PROTEIN ASSEMBLY FACTOR BAMD"/>
    <property type="match status" value="1"/>
</dbReference>
<dbReference type="InterPro" id="IPR011990">
    <property type="entry name" value="TPR-like_helical_dom_sf"/>
</dbReference>
<dbReference type="RefSeq" id="WP_063634920.1">
    <property type="nucleotide sequence ID" value="NZ_CP015285.1"/>
</dbReference>
<feature type="chain" id="PRO_5009000882" description="Outer membrane protein assembly factor BamD" evidence="7">
    <location>
        <begin position="24"/>
        <end position="271"/>
    </location>
</feature>
<dbReference type="GO" id="GO:0051205">
    <property type="term" value="P:protein insertion into membrane"/>
    <property type="evidence" value="ECO:0007669"/>
    <property type="project" value="UniProtKB-UniRule"/>
</dbReference>
<dbReference type="InterPro" id="IPR039565">
    <property type="entry name" value="BamD-like"/>
</dbReference>
<comment type="subcellular location">
    <subcellularLocation>
        <location evidence="6">Cell outer membrane</location>
        <topology evidence="6">Lipid-anchor</topology>
    </subcellularLocation>
</comment>
<dbReference type="CDD" id="cd15830">
    <property type="entry name" value="BamD"/>
    <property type="match status" value="1"/>
</dbReference>
<evidence type="ECO:0000256" key="5">
    <source>
        <dbReference type="ARBA" id="ARBA00023288"/>
    </source>
</evidence>
<organism evidence="9 10">
    <name type="scientific">Azospirillum humicireducens</name>
    <dbReference type="NCBI Taxonomy" id="1226968"/>
    <lineage>
        <taxon>Bacteria</taxon>
        <taxon>Pseudomonadati</taxon>
        <taxon>Pseudomonadota</taxon>
        <taxon>Alphaproteobacteria</taxon>
        <taxon>Rhodospirillales</taxon>
        <taxon>Azospirillaceae</taxon>
        <taxon>Azospirillum</taxon>
    </lineage>
</organism>
<dbReference type="PROSITE" id="PS51257">
    <property type="entry name" value="PROKAR_LIPOPROTEIN"/>
    <property type="match status" value="1"/>
</dbReference>
<comment type="subunit">
    <text evidence="6">Part of the Bam complex.</text>
</comment>
<dbReference type="AlphaFoldDB" id="A0A160JFZ4"/>
<keyword evidence="10" id="KW-1185">Reference proteome</keyword>
<dbReference type="GO" id="GO:1990063">
    <property type="term" value="C:Bam protein complex"/>
    <property type="evidence" value="ECO:0007669"/>
    <property type="project" value="TreeGrafter"/>
</dbReference>
<comment type="similarity">
    <text evidence="6">Belongs to the BamD family.</text>
</comment>
<gene>
    <name evidence="6" type="primary">bamD</name>
    <name evidence="9" type="ORF">A6A40_07890</name>
</gene>
<proteinExistence type="inferred from homology"/>
<evidence type="ECO:0000259" key="8">
    <source>
        <dbReference type="Pfam" id="PF13525"/>
    </source>
</evidence>
<keyword evidence="5 6" id="KW-0449">Lipoprotein</keyword>
<dbReference type="HAMAP" id="MF_00922">
    <property type="entry name" value="OM_assembly_BamD"/>
    <property type="match status" value="1"/>
</dbReference>
<dbReference type="GO" id="GO:0043165">
    <property type="term" value="P:Gram-negative-bacterium-type cell outer membrane assembly"/>
    <property type="evidence" value="ECO:0007669"/>
    <property type="project" value="UniProtKB-UniRule"/>
</dbReference>
<feature type="signal peptide" evidence="7">
    <location>
        <begin position="1"/>
        <end position="23"/>
    </location>
</feature>
<protein>
    <recommendedName>
        <fullName evidence="6">Outer membrane protein assembly factor BamD</fullName>
    </recommendedName>
</protein>
<keyword evidence="4 6" id="KW-0998">Cell outer membrane</keyword>
<dbReference type="KEGG" id="ahu:A6A40_07890"/>
<dbReference type="OrthoDB" id="9804044at2"/>